<comment type="caution">
    <text evidence="1">The sequence shown here is derived from an EMBL/GenBank/DDBJ whole genome shotgun (WGS) entry which is preliminary data.</text>
</comment>
<dbReference type="AlphaFoldDB" id="A0A9D1HVJ3"/>
<gene>
    <name evidence="1" type="ORF">IAD49_00915</name>
</gene>
<evidence type="ECO:0000313" key="2">
    <source>
        <dbReference type="Proteomes" id="UP000824087"/>
    </source>
</evidence>
<protein>
    <submittedName>
        <fullName evidence="1">Uncharacterized protein</fullName>
    </submittedName>
</protein>
<proteinExistence type="predicted"/>
<sequence>MHTLRRHELMRYLDKDESHQWKECLICSFIPAFYHKKVKVIEAHWERKYCLVCRMTCEYKHYTVEIILEKTNRKYEALPHMYHRRIMLSCVDLVASHPPVEQSDMGIRYHVNQIGMICDGKCMEELNAPERFIQMLRSEDWYQASYYMYDQTWLSPLIDAMKQWKE</sequence>
<dbReference type="EMBL" id="DVML01000007">
    <property type="protein sequence ID" value="HIU22120.1"/>
    <property type="molecule type" value="Genomic_DNA"/>
</dbReference>
<name>A0A9D1HVJ3_9BACT</name>
<reference evidence="1" key="2">
    <citation type="journal article" date="2021" name="PeerJ">
        <title>Extensive microbial diversity within the chicken gut microbiome revealed by metagenomics and culture.</title>
        <authorList>
            <person name="Gilroy R."/>
            <person name="Ravi A."/>
            <person name="Getino M."/>
            <person name="Pursley I."/>
            <person name="Horton D.L."/>
            <person name="Alikhan N.F."/>
            <person name="Baker D."/>
            <person name="Gharbi K."/>
            <person name="Hall N."/>
            <person name="Watson M."/>
            <person name="Adriaenssens E.M."/>
            <person name="Foster-Nyarko E."/>
            <person name="Jarju S."/>
            <person name="Secka A."/>
            <person name="Antonio M."/>
            <person name="Oren A."/>
            <person name="Chaudhuri R.R."/>
            <person name="La Ragione R."/>
            <person name="Hildebrand F."/>
            <person name="Pallen M.J."/>
        </authorList>
    </citation>
    <scope>NUCLEOTIDE SEQUENCE</scope>
    <source>
        <strain evidence="1">CHK197-8231</strain>
    </source>
</reference>
<dbReference type="Proteomes" id="UP000824087">
    <property type="component" value="Unassembled WGS sequence"/>
</dbReference>
<reference evidence="1" key="1">
    <citation type="submission" date="2020-10" db="EMBL/GenBank/DDBJ databases">
        <authorList>
            <person name="Gilroy R."/>
        </authorList>
    </citation>
    <scope>NUCLEOTIDE SEQUENCE</scope>
    <source>
        <strain evidence="1">CHK197-8231</strain>
    </source>
</reference>
<accession>A0A9D1HVJ3</accession>
<evidence type="ECO:0000313" key="1">
    <source>
        <dbReference type="EMBL" id="HIU22120.1"/>
    </source>
</evidence>
<organism evidence="1 2">
    <name type="scientific">Candidatus Fimihabitans intestinipullorum</name>
    <dbReference type="NCBI Taxonomy" id="2840820"/>
    <lineage>
        <taxon>Bacteria</taxon>
        <taxon>Bacillati</taxon>
        <taxon>Mycoplasmatota</taxon>
        <taxon>Mycoplasmatota incertae sedis</taxon>
        <taxon>Candidatus Fimihabitans</taxon>
    </lineage>
</organism>